<evidence type="ECO:0008006" key="3">
    <source>
        <dbReference type="Google" id="ProtNLM"/>
    </source>
</evidence>
<protein>
    <recommendedName>
        <fullName evidence="3">UDP-N-acetylglucosamine:LPS N-acetylglucosamine transferase</fullName>
    </recommendedName>
</protein>
<name>A0A844B2W3_9RHOB</name>
<reference evidence="1 2" key="1">
    <citation type="submission" date="2019-11" db="EMBL/GenBank/DDBJ databases">
        <title>Draft Whole-Genome sequence of the marine photosynthetic bacterium Rhodovulum strictum DSM 11289.</title>
        <authorList>
            <person name="Kyndt J.A."/>
            <person name="Meyer T.E."/>
        </authorList>
    </citation>
    <scope>NUCLEOTIDE SEQUENCE [LARGE SCALE GENOMIC DNA]</scope>
    <source>
        <strain evidence="1 2">DSM 11289</strain>
    </source>
</reference>
<dbReference type="SUPFAM" id="SSF53756">
    <property type="entry name" value="UDP-Glycosyltransferase/glycogen phosphorylase"/>
    <property type="match status" value="2"/>
</dbReference>
<evidence type="ECO:0000313" key="2">
    <source>
        <dbReference type="Proteomes" id="UP000466730"/>
    </source>
</evidence>
<evidence type="ECO:0000313" key="1">
    <source>
        <dbReference type="EMBL" id="MRH20716.1"/>
    </source>
</evidence>
<keyword evidence="2" id="KW-1185">Reference proteome</keyword>
<accession>A0A844B2W3</accession>
<gene>
    <name evidence="1" type="ORF">GH815_06900</name>
</gene>
<proteinExistence type="predicted"/>
<dbReference type="EMBL" id="WJPO01000007">
    <property type="protein sequence ID" value="MRH20716.1"/>
    <property type="molecule type" value="Genomic_DNA"/>
</dbReference>
<comment type="caution">
    <text evidence="1">The sequence shown here is derived from an EMBL/GenBank/DDBJ whole genome shotgun (WGS) entry which is preliminary data.</text>
</comment>
<dbReference type="OrthoDB" id="8549922at2"/>
<dbReference type="Gene3D" id="3.40.50.2000">
    <property type="entry name" value="Glycogen Phosphorylase B"/>
    <property type="match status" value="3"/>
</dbReference>
<dbReference type="RefSeq" id="WP_153748021.1">
    <property type="nucleotide sequence ID" value="NZ_BAAADI010000049.1"/>
</dbReference>
<dbReference type="Proteomes" id="UP000466730">
    <property type="component" value="Unassembled WGS sequence"/>
</dbReference>
<sequence>MPSLETDVLVLGDFRFPGGTSTGMAAEIAALAHAGYRVALLPVEAPFLARHRGFHPEIAALIEAGQAALVPPGQRVRARLACLHHPACFTRFPAHPLHVEAAQAVLVVHHPPVDAQGVAQYDIAAVRTVAAAILGTEPDWAPVGPAMRAAFGALATAPPLTAEDWVGVLAPGRIGRPRKGLLGGRPVLGRHSRPDRAKWPDDRAGFLAAYPDAPDIEVRLMGFGPALRQRVGPLPANWQVLPFGAVPVWHFLAGLDFYAHFHGSDWIEAFGRAILEAMGAGLVCLLPPDFEPLFAEGAVYCQPDEVADRVRALHGHPADYARQSEQAIAVVRERFAPEIAVARVAARIGPPADRPAAPATGRGHWRPRILHVTSNGVGMGHLTRAMAVARRHRDRAEPVIVTMSRAFAIARDEGFMAEYIPFFRGTGMAQEVWRPTLRAELTEMLRYYRPGVVVLDANVPYEGVTGAIDQAQGLWSVWLRRAMWPPGAGAGFVAQQRRFDAVIEPGELAAPFDRGLTRDAGGDVLAVAPIRYLDAPEALPRQAARVVLGLDPDRPAVVLQLGAGNNIRTEGLRILIAAALATLRPEPQIVLAQWQIGRDEGDAPEGMIGLRSFPFARFLNAFDFAVAMAGYNTFHENLAAGLPTLFLSNEHHEQDEQWLRADYARIRGLALAARTANGCDIVRALEEIALPDRQAALRRACARLPQTNGADQAARYLADLAHIRRPHPASSGG</sequence>
<dbReference type="AlphaFoldDB" id="A0A844B2W3"/>
<organism evidence="1 2">
    <name type="scientific">Rhodovulum strictum</name>
    <dbReference type="NCBI Taxonomy" id="58314"/>
    <lineage>
        <taxon>Bacteria</taxon>
        <taxon>Pseudomonadati</taxon>
        <taxon>Pseudomonadota</taxon>
        <taxon>Alphaproteobacteria</taxon>
        <taxon>Rhodobacterales</taxon>
        <taxon>Paracoccaceae</taxon>
        <taxon>Rhodovulum</taxon>
    </lineage>
</organism>